<dbReference type="AlphaFoldDB" id="A0A8J2Z828"/>
<dbReference type="GO" id="GO:0004396">
    <property type="term" value="F:hexokinase activity"/>
    <property type="evidence" value="ECO:0007669"/>
    <property type="project" value="TreeGrafter"/>
</dbReference>
<dbReference type="PANTHER" id="PTHR18964">
    <property type="entry name" value="ROK (REPRESSOR, ORF, KINASE) FAMILY"/>
    <property type="match status" value="1"/>
</dbReference>
<organism evidence="1 2">
    <name type="scientific">Caldovatus sediminis</name>
    <dbReference type="NCBI Taxonomy" id="2041189"/>
    <lineage>
        <taxon>Bacteria</taxon>
        <taxon>Pseudomonadati</taxon>
        <taxon>Pseudomonadota</taxon>
        <taxon>Alphaproteobacteria</taxon>
        <taxon>Acetobacterales</taxon>
        <taxon>Roseomonadaceae</taxon>
        <taxon>Caldovatus</taxon>
    </lineage>
</organism>
<dbReference type="Gene3D" id="3.30.420.40">
    <property type="match status" value="2"/>
</dbReference>
<reference evidence="1 2" key="1">
    <citation type="journal article" date="2014" name="Int. J. Syst. Evol. Microbiol.">
        <title>Complete genome sequence of Corynebacterium casei LMG S-19264T (=DSM 44701T), isolated from a smear-ripened cheese.</title>
        <authorList>
            <consortium name="US DOE Joint Genome Institute (JGI-PGF)"/>
            <person name="Walter F."/>
            <person name="Albersmeier A."/>
            <person name="Kalinowski J."/>
            <person name="Ruckert C."/>
        </authorList>
    </citation>
    <scope>NUCLEOTIDE SEQUENCE [LARGE SCALE GENOMIC DNA]</scope>
    <source>
        <strain evidence="1 2">CGMCC 1.16330</strain>
    </source>
</reference>
<evidence type="ECO:0000313" key="1">
    <source>
        <dbReference type="EMBL" id="GGG18883.1"/>
    </source>
</evidence>
<evidence type="ECO:0000313" key="2">
    <source>
        <dbReference type="Proteomes" id="UP000597507"/>
    </source>
</evidence>
<dbReference type="InterPro" id="IPR049874">
    <property type="entry name" value="ROK_cs"/>
</dbReference>
<keyword evidence="2" id="KW-1185">Reference proteome</keyword>
<protein>
    <submittedName>
        <fullName evidence="1">Glucokinase</fullName>
    </submittedName>
</protein>
<comment type="caution">
    <text evidence="1">The sequence shown here is derived from an EMBL/GenBank/DDBJ whole genome shotgun (WGS) entry which is preliminary data.</text>
</comment>
<dbReference type="Pfam" id="PF00480">
    <property type="entry name" value="ROK"/>
    <property type="match status" value="1"/>
</dbReference>
<dbReference type="CDD" id="cd24066">
    <property type="entry name" value="ASKHA_NBD_ROK_EcFRK-like"/>
    <property type="match status" value="1"/>
</dbReference>
<dbReference type="EMBL" id="BMKS01000001">
    <property type="protein sequence ID" value="GGG18883.1"/>
    <property type="molecule type" value="Genomic_DNA"/>
</dbReference>
<proteinExistence type="predicted"/>
<accession>A0A8J2Z828</accession>
<dbReference type="SUPFAM" id="SSF53067">
    <property type="entry name" value="Actin-like ATPase domain"/>
    <property type="match status" value="1"/>
</dbReference>
<dbReference type="InterPro" id="IPR043129">
    <property type="entry name" value="ATPase_NBD"/>
</dbReference>
<dbReference type="Proteomes" id="UP000597507">
    <property type="component" value="Unassembled WGS sequence"/>
</dbReference>
<dbReference type="InterPro" id="IPR000600">
    <property type="entry name" value="ROK"/>
</dbReference>
<gene>
    <name evidence="1" type="ORF">GCM10010964_03940</name>
</gene>
<dbReference type="PANTHER" id="PTHR18964:SF174">
    <property type="entry name" value="D-ALLOSE KINASE-RELATED"/>
    <property type="match status" value="1"/>
</dbReference>
<name>A0A8J2Z828_9PROT</name>
<sequence>MARRTPTPGRGGVQPSGGVAALAEARAGPHPAAMRRFRIGIDLGGTKTEIAVLGPAGEVLLRRRAPTPPTYEGVIERIAAMVEAAERELGAAPGEASVGIGIPGSLSPATGLVRNANTVALNGKPLAEDLEARLGRPLRFSNDANCMAMSEATDGAGAGYGTVFAVILGTGVGGGIVVNGRLLEGPNRVAGEWGHTPLPWMTPEEFPGRRCWCGRLGCIETFVSGPALAMECDGPDARDATGVPARAAAGDARAAAALERHADRLARALAGIVNILDPDVIVLAGGVSNMRHLYERVPALMAPHVFSDVVRTPVLQARHGDSSGVFGAARLWDST</sequence>
<dbReference type="PROSITE" id="PS01125">
    <property type="entry name" value="ROK"/>
    <property type="match status" value="1"/>
</dbReference>